<accession>A0A0F9AZA4</accession>
<name>A0A0F9AZA4_9ZZZZ</name>
<reference evidence="1" key="1">
    <citation type="journal article" date="2015" name="Nature">
        <title>Complex archaea that bridge the gap between prokaryotes and eukaryotes.</title>
        <authorList>
            <person name="Spang A."/>
            <person name="Saw J.H."/>
            <person name="Jorgensen S.L."/>
            <person name="Zaremba-Niedzwiedzka K."/>
            <person name="Martijn J."/>
            <person name="Lind A.E."/>
            <person name="van Eijk R."/>
            <person name="Schleper C."/>
            <person name="Guy L."/>
            <person name="Ettema T.J."/>
        </authorList>
    </citation>
    <scope>NUCLEOTIDE SEQUENCE</scope>
</reference>
<evidence type="ECO:0000313" key="1">
    <source>
        <dbReference type="EMBL" id="KKL14705.1"/>
    </source>
</evidence>
<comment type="caution">
    <text evidence="1">The sequence shown here is derived from an EMBL/GenBank/DDBJ whole genome shotgun (WGS) entry which is preliminary data.</text>
</comment>
<organism evidence="1">
    <name type="scientific">marine sediment metagenome</name>
    <dbReference type="NCBI Taxonomy" id="412755"/>
    <lineage>
        <taxon>unclassified sequences</taxon>
        <taxon>metagenomes</taxon>
        <taxon>ecological metagenomes</taxon>
    </lineage>
</organism>
<protein>
    <submittedName>
        <fullName evidence="1">Uncharacterized protein</fullName>
    </submittedName>
</protein>
<sequence length="196" mass="21740">MPDPPNGNGNGEWPVVKTDHVFDNVRLDPGILKEARETATKKVDVSQVLGGQIEYSVKLESSLTTASTYWILWNNEILKEEGFWPTDPHGTIKSGLLEIPKNKIRASNTLTIMLTQVPGLFNRVLFNVWVTFGYNAEPDDPPWGDEGDWTDWIRDNALWIGLGGVALGATALYLATPKTPTVVIQLGKEIQKALKK</sequence>
<proteinExistence type="predicted"/>
<dbReference type="EMBL" id="LAZR01040352">
    <property type="protein sequence ID" value="KKL14705.1"/>
    <property type="molecule type" value="Genomic_DNA"/>
</dbReference>
<gene>
    <name evidence="1" type="ORF">LCGC14_2512990</name>
</gene>
<dbReference type="AlphaFoldDB" id="A0A0F9AZA4"/>